<evidence type="ECO:0000313" key="2">
    <source>
        <dbReference type="EMBL" id="NYJ05983.1"/>
    </source>
</evidence>
<dbReference type="GO" id="GO:0016779">
    <property type="term" value="F:nucleotidyltransferase activity"/>
    <property type="evidence" value="ECO:0007669"/>
    <property type="project" value="InterPro"/>
</dbReference>
<keyword evidence="3" id="KW-1185">Reference proteome</keyword>
<name>A0A853CJ38_9ACTN</name>
<dbReference type="RefSeq" id="WP_179716788.1">
    <property type="nucleotide sequence ID" value="NZ_JACBZT010000001.1"/>
</dbReference>
<dbReference type="InterPro" id="IPR043519">
    <property type="entry name" value="NT_sf"/>
</dbReference>
<evidence type="ECO:0000313" key="3">
    <source>
        <dbReference type="Proteomes" id="UP000541969"/>
    </source>
</evidence>
<reference evidence="2 3" key="1">
    <citation type="submission" date="2020-07" db="EMBL/GenBank/DDBJ databases">
        <title>Sequencing the genomes of 1000 actinobacteria strains.</title>
        <authorList>
            <person name="Klenk H.-P."/>
        </authorList>
    </citation>
    <scope>NUCLEOTIDE SEQUENCE [LARGE SCALE GENOMIC DNA]</scope>
    <source>
        <strain evidence="2 3">DSM 104001</strain>
    </source>
</reference>
<accession>A0A853CJ38</accession>
<dbReference type="SUPFAM" id="SSF81301">
    <property type="entry name" value="Nucleotidyltransferase"/>
    <property type="match status" value="1"/>
</dbReference>
<dbReference type="Pfam" id="PF01909">
    <property type="entry name" value="NTP_transf_2"/>
    <property type="match status" value="1"/>
</dbReference>
<dbReference type="CDD" id="cd05403">
    <property type="entry name" value="NT_KNTase_like"/>
    <property type="match status" value="1"/>
</dbReference>
<dbReference type="EMBL" id="JACBZT010000001">
    <property type="protein sequence ID" value="NYJ05983.1"/>
    <property type="molecule type" value="Genomic_DNA"/>
</dbReference>
<organism evidence="2 3">
    <name type="scientific">Petropleomorpha daqingensis</name>
    <dbReference type="NCBI Taxonomy" id="2026353"/>
    <lineage>
        <taxon>Bacteria</taxon>
        <taxon>Bacillati</taxon>
        <taxon>Actinomycetota</taxon>
        <taxon>Actinomycetes</taxon>
        <taxon>Geodermatophilales</taxon>
        <taxon>Geodermatophilaceae</taxon>
        <taxon>Petropleomorpha</taxon>
    </lineage>
</organism>
<dbReference type="InterPro" id="IPR002934">
    <property type="entry name" value="Polymerase_NTP_transf_dom"/>
</dbReference>
<proteinExistence type="predicted"/>
<sequence length="261" mass="28680">MQHHDDTLAGFVARESARDDAVAVVVTGSVARGTPRPDSDVDVYLVVGEERFRTAWETGLVSYVDSAVATYEGGYVDVKLATVEFLRRAVEAADDPTRASFLTARVAWSRDPSIEELVAAIPQLPDDAWAERGRAFLAQLRLYVRYFLLQGEAHDNTYLRSWAAVHAVNAGGRALLALNRTLFQGPKYLEETVPGLPRVPAGYAELAAALLREPTAAHGRAYAEAIEGLHDWDLDRDATLSRFVRDNELAWLTGAVPPEFS</sequence>
<dbReference type="Gene3D" id="3.30.460.10">
    <property type="entry name" value="Beta Polymerase, domain 2"/>
    <property type="match status" value="1"/>
</dbReference>
<evidence type="ECO:0000259" key="1">
    <source>
        <dbReference type="Pfam" id="PF01909"/>
    </source>
</evidence>
<protein>
    <submittedName>
        <fullName evidence="2">Putative nucleotidyltransferase</fullName>
    </submittedName>
</protein>
<feature type="domain" description="Polymerase nucleotidyl transferase" evidence="1">
    <location>
        <begin position="21"/>
        <end position="62"/>
    </location>
</feature>
<comment type="caution">
    <text evidence="2">The sequence shown here is derived from an EMBL/GenBank/DDBJ whole genome shotgun (WGS) entry which is preliminary data.</text>
</comment>
<gene>
    <name evidence="2" type="ORF">GGQ55_002261</name>
</gene>
<keyword evidence="2" id="KW-0808">Transferase</keyword>
<dbReference type="Proteomes" id="UP000541969">
    <property type="component" value="Unassembled WGS sequence"/>
</dbReference>
<dbReference type="AlphaFoldDB" id="A0A853CJ38"/>